<evidence type="ECO:0008006" key="4">
    <source>
        <dbReference type="Google" id="ProtNLM"/>
    </source>
</evidence>
<dbReference type="PANTHER" id="PTHR21600">
    <property type="entry name" value="MITOCHONDRIAL RNA PSEUDOURIDINE SYNTHASE"/>
    <property type="match status" value="1"/>
</dbReference>
<dbReference type="GO" id="GO:0003723">
    <property type="term" value="F:RNA binding"/>
    <property type="evidence" value="ECO:0007669"/>
    <property type="project" value="InterPro"/>
</dbReference>
<gene>
    <name evidence="2" type="ORF">AAFF_G00411940</name>
</gene>
<dbReference type="PANTHER" id="PTHR21600:SF40">
    <property type="entry name" value="PSEUDOURIDYLATE SYNTHASE RPUSD2"/>
    <property type="match status" value="1"/>
</dbReference>
<dbReference type="GO" id="GO:0000455">
    <property type="term" value="P:enzyme-directed rRNA pseudouridine synthesis"/>
    <property type="evidence" value="ECO:0007669"/>
    <property type="project" value="TreeGrafter"/>
</dbReference>
<dbReference type="SUPFAM" id="SSF55120">
    <property type="entry name" value="Pseudouridine synthase"/>
    <property type="match status" value="1"/>
</dbReference>
<dbReference type="EMBL" id="JAINUG010000083">
    <property type="protein sequence ID" value="KAJ8399482.1"/>
    <property type="molecule type" value="Genomic_DNA"/>
</dbReference>
<reference evidence="2" key="1">
    <citation type="journal article" date="2023" name="Science">
        <title>Genome structures resolve the early diversification of teleost fishes.</title>
        <authorList>
            <person name="Parey E."/>
            <person name="Louis A."/>
            <person name="Montfort J."/>
            <person name="Bouchez O."/>
            <person name="Roques C."/>
            <person name="Iampietro C."/>
            <person name="Lluch J."/>
            <person name="Castinel A."/>
            <person name="Donnadieu C."/>
            <person name="Desvignes T."/>
            <person name="Floi Bucao C."/>
            <person name="Jouanno E."/>
            <person name="Wen M."/>
            <person name="Mejri S."/>
            <person name="Dirks R."/>
            <person name="Jansen H."/>
            <person name="Henkel C."/>
            <person name="Chen W.J."/>
            <person name="Zahm M."/>
            <person name="Cabau C."/>
            <person name="Klopp C."/>
            <person name="Thompson A.W."/>
            <person name="Robinson-Rechavi M."/>
            <person name="Braasch I."/>
            <person name="Lecointre G."/>
            <person name="Bobe J."/>
            <person name="Postlethwait J.H."/>
            <person name="Berthelot C."/>
            <person name="Roest Crollius H."/>
            <person name="Guiguen Y."/>
        </authorList>
    </citation>
    <scope>NUCLEOTIDE SEQUENCE</scope>
    <source>
        <strain evidence="2">NC1722</strain>
    </source>
</reference>
<feature type="compositionally biased region" description="Basic residues" evidence="1">
    <location>
        <begin position="146"/>
        <end position="159"/>
    </location>
</feature>
<evidence type="ECO:0000313" key="2">
    <source>
        <dbReference type="EMBL" id="KAJ8399482.1"/>
    </source>
</evidence>
<dbReference type="InterPro" id="IPR050188">
    <property type="entry name" value="RluA_PseudoU_synthase"/>
</dbReference>
<proteinExistence type="predicted"/>
<dbReference type="InterPro" id="IPR020103">
    <property type="entry name" value="PsdUridine_synth_cat_dom_sf"/>
</dbReference>
<evidence type="ECO:0000313" key="3">
    <source>
        <dbReference type="Proteomes" id="UP001221898"/>
    </source>
</evidence>
<feature type="compositionally biased region" description="Basic and acidic residues" evidence="1">
    <location>
        <begin position="132"/>
        <end position="145"/>
    </location>
</feature>
<evidence type="ECO:0000256" key="1">
    <source>
        <dbReference type="SAM" id="MobiDB-lite"/>
    </source>
</evidence>
<protein>
    <recommendedName>
        <fullName evidence="4">RNA pseudouridylate synthase domain-containing protein 2</fullName>
    </recommendedName>
</protein>
<dbReference type="Proteomes" id="UP001221898">
    <property type="component" value="Unassembled WGS sequence"/>
</dbReference>
<comment type="caution">
    <text evidence="2">The sequence shown here is derived from an EMBL/GenBank/DDBJ whole genome shotgun (WGS) entry which is preliminary data.</text>
</comment>
<name>A0AAD7SBC9_9TELE</name>
<organism evidence="2 3">
    <name type="scientific">Aldrovandia affinis</name>
    <dbReference type="NCBI Taxonomy" id="143900"/>
    <lineage>
        <taxon>Eukaryota</taxon>
        <taxon>Metazoa</taxon>
        <taxon>Chordata</taxon>
        <taxon>Craniata</taxon>
        <taxon>Vertebrata</taxon>
        <taxon>Euteleostomi</taxon>
        <taxon>Actinopterygii</taxon>
        <taxon>Neopterygii</taxon>
        <taxon>Teleostei</taxon>
        <taxon>Notacanthiformes</taxon>
        <taxon>Halosauridae</taxon>
        <taxon>Aldrovandia</taxon>
    </lineage>
</organism>
<dbReference type="AlphaFoldDB" id="A0AAD7SBC9"/>
<sequence>MHVNYYEKLSAVVVSQIRGFKYVKHNISNLFYDQKCVYIGKNNTIREPIYTDRTKVNTRAKYICLKLKNNCFSNSSSENTFEYNRSFRQYHTIVESVEMEANEPDVSETLIESKAVTASVLVDHAVKDKGEKRKSEEIEVPDKRQDGKKRRGPRGAKKLRPGERYVPPPKKLKAGVSFSQEHFQETAYYFEGGLRKVYPYYFDYQTYCKGRWIGKSLREVFSSEFRVEPLDFYNRAAKHGRIRLNETPVEDLDVILKDNDLMRNTVHRHEPPVTARPLKILEDNGEVVVVDKPASLPVHPCGRFRHNTVIFILGKERGLTGLHTSVTES</sequence>
<keyword evidence="3" id="KW-1185">Reference proteome</keyword>
<feature type="region of interest" description="Disordered" evidence="1">
    <location>
        <begin position="132"/>
        <end position="166"/>
    </location>
</feature>
<dbReference type="GO" id="GO:0009982">
    <property type="term" value="F:pseudouridine synthase activity"/>
    <property type="evidence" value="ECO:0007669"/>
    <property type="project" value="InterPro"/>
</dbReference>
<accession>A0AAD7SBC9</accession>